<dbReference type="EMBL" id="MNUU01000056">
    <property type="protein sequence ID" value="OIO07177.1"/>
    <property type="molecule type" value="Genomic_DNA"/>
</dbReference>
<comment type="caution">
    <text evidence="1">The sequence shown here is derived from an EMBL/GenBank/DDBJ whole genome shotgun (WGS) entry which is preliminary data.</text>
</comment>
<dbReference type="Gene3D" id="3.10.450.620">
    <property type="entry name" value="JHP933, nucleotidyltransferase-like core domain"/>
    <property type="match status" value="1"/>
</dbReference>
<evidence type="ECO:0000313" key="1">
    <source>
        <dbReference type="EMBL" id="OIO07177.1"/>
    </source>
</evidence>
<gene>
    <name evidence="1" type="ORF">AUJ27_02965</name>
</gene>
<protein>
    <recommendedName>
        <fullName evidence="3">Nucleotidyl transferase AbiEii/AbiGii toxin family protein</fullName>
    </recommendedName>
</protein>
<proteinExistence type="predicted"/>
<evidence type="ECO:0008006" key="3">
    <source>
        <dbReference type="Google" id="ProtNLM"/>
    </source>
</evidence>
<evidence type="ECO:0000313" key="2">
    <source>
        <dbReference type="Proteomes" id="UP000183192"/>
    </source>
</evidence>
<reference evidence="1 2" key="1">
    <citation type="journal article" date="2016" name="Environ. Microbiol.">
        <title>Genomic resolution of a cold subsurface aquifer community provides metabolic insights for novel microbes adapted to high CO concentrations.</title>
        <authorList>
            <person name="Probst A.J."/>
            <person name="Castelle C.J."/>
            <person name="Singh A."/>
            <person name="Brown C.T."/>
            <person name="Anantharaman K."/>
            <person name="Sharon I."/>
            <person name="Hug L.A."/>
            <person name="Burstein D."/>
            <person name="Emerson J.B."/>
            <person name="Thomas B.C."/>
            <person name="Banfield J.F."/>
        </authorList>
    </citation>
    <scope>NUCLEOTIDE SEQUENCE [LARGE SCALE GENOMIC DNA]</scope>
    <source>
        <strain evidence="1">CG1_02_37_44</strain>
    </source>
</reference>
<dbReference type="STRING" id="1805146.AUJ27_02965"/>
<dbReference type="Proteomes" id="UP000183192">
    <property type="component" value="Unassembled WGS sequence"/>
</dbReference>
<dbReference type="Pfam" id="PF08843">
    <property type="entry name" value="AbiEii"/>
    <property type="match status" value="1"/>
</dbReference>
<dbReference type="InterPro" id="IPR014942">
    <property type="entry name" value="AbiEii"/>
</dbReference>
<accession>A0A1J4T725</accession>
<name>A0A1J4T725_9BACT</name>
<dbReference type="AlphaFoldDB" id="A0A1J4T725"/>
<organism evidence="1 2">
    <name type="scientific">Candidatus Falkowbacteria bacterium CG1_02_37_44</name>
    <dbReference type="NCBI Taxonomy" id="1805146"/>
    <lineage>
        <taxon>Bacteria</taxon>
        <taxon>Candidatus Falkowiibacteriota</taxon>
    </lineage>
</organism>
<sequence>MIDKDFIDNLRIKWQTTEINVLREYVQHLFLANLYKQREAEGLFFKGGTALRVAYQSPRFSEDLDFSSAIRSASKIEDLIQETLLEMDKGGIKLTIAEAKKTSGGYLFDSKTNLFGHDIEIKLNFVIKNNLDGDSIVVRSVFIPPYNITVLKQESLIGEKIQAFLTRGKTRDWFDLYFIIRANLGGKALSEDYEKAIKKVEKTKINFSELKTFLPHSFWPVVADLRKNLLNELKRV</sequence>